<name>A0A835TBP4_CHLIN</name>
<gene>
    <name evidence="8" type="ORF">HXX76_006071</name>
</gene>
<feature type="domain" description="Major facilitator superfamily (MFS) profile" evidence="7">
    <location>
        <begin position="1"/>
        <end position="506"/>
    </location>
</feature>
<dbReference type="Gene3D" id="1.20.1250.20">
    <property type="entry name" value="MFS general substrate transporter like domains"/>
    <property type="match status" value="1"/>
</dbReference>
<accession>A0A835TBP4</accession>
<feature type="compositionally biased region" description="Gly residues" evidence="5">
    <location>
        <begin position="606"/>
        <end position="616"/>
    </location>
</feature>
<dbReference type="AlphaFoldDB" id="A0A835TBP4"/>
<sequence>MVFHVSPSPIKMHWWSCTDPADEHCAAVAALPDPGKEFCALPRDAWAWTHVRWSVISQFNLVCGSAWKSQLANAGFFMGYLIGSGVFGGVSDSRGRKPVLFGCTAFGAACTVGVGLAPNYIVYFIMRLLTGIGAAGQALTAYILATESVGPAWRGTAGVSTQCVFILGEFVLVLIAYVARPWRVLSFTVAVINAAQLLLWPFLPESPRWLLVRGRVEEATAILAKIAAGNGRAMPSEPLASAAGSGDSGGAAVAASAEEGASLMGAHAEALAAAGKHESGIATTSSASSGTTTTATATAAAAAGSGPGPGGEAAAHDKPLGLTAMLLRDRHMLRRFLVLAYVWMTVCMTYYGISLALSGLPGSIYVSFMIAAAAELPANLVAAWAIDRFGRHNTMAWGMLLGGAACLACAFVPAGPASSAFAALGKFGCAGAFTIASIFTSEMFPTLVRSAVLGAENEAARVGGIAAPFIVLVGVSTGQGAMPFIIFGIASLVAGAAIFTLPETLGTRLPDTMQDMGGIQSIFTTQPWRAGGWRQTLREMFRARGGPGTVNRASPHATPAKGKTPSGFNITAAMAAADGSARAGAPSHVSVHAVAGGGSGLPSANGGGTAGAGGNGSVEIGQVRYGGYGPVHDDDDHHDGGGNGGLLHSSTAYSDTHFGGGGGGGAAGPGVMHSRSEGVHSAGGSQQPATRF</sequence>
<dbReference type="Pfam" id="PF00083">
    <property type="entry name" value="Sugar_tr"/>
    <property type="match status" value="1"/>
</dbReference>
<feature type="transmembrane region" description="Helical" evidence="6">
    <location>
        <begin position="184"/>
        <end position="203"/>
    </location>
</feature>
<dbReference type="SUPFAM" id="SSF103473">
    <property type="entry name" value="MFS general substrate transporter"/>
    <property type="match status" value="1"/>
</dbReference>
<feature type="compositionally biased region" description="Basic and acidic residues" evidence="5">
    <location>
        <begin position="631"/>
        <end position="640"/>
    </location>
</feature>
<protein>
    <recommendedName>
        <fullName evidence="7">Major facilitator superfamily (MFS) profile domain-containing protein</fullName>
    </recommendedName>
</protein>
<dbReference type="PROSITE" id="PS50850">
    <property type="entry name" value="MFS"/>
    <property type="match status" value="1"/>
</dbReference>
<keyword evidence="4 6" id="KW-0472">Membrane</keyword>
<feature type="transmembrane region" description="Helical" evidence="6">
    <location>
        <begin position="157"/>
        <end position="178"/>
    </location>
</feature>
<evidence type="ECO:0000256" key="4">
    <source>
        <dbReference type="ARBA" id="ARBA00023136"/>
    </source>
</evidence>
<dbReference type="InterPro" id="IPR020846">
    <property type="entry name" value="MFS_dom"/>
</dbReference>
<reference evidence="8" key="1">
    <citation type="journal article" date="2020" name="bioRxiv">
        <title>Comparative genomics of Chlamydomonas.</title>
        <authorList>
            <person name="Craig R.J."/>
            <person name="Hasan A.R."/>
            <person name="Ness R.W."/>
            <person name="Keightley P.D."/>
        </authorList>
    </citation>
    <scope>NUCLEOTIDE SEQUENCE</scope>
    <source>
        <strain evidence="8">SAG 7.73</strain>
    </source>
</reference>
<dbReference type="InterPro" id="IPR036259">
    <property type="entry name" value="MFS_trans_sf"/>
</dbReference>
<keyword evidence="2 6" id="KW-0812">Transmembrane</keyword>
<dbReference type="Pfam" id="PF07690">
    <property type="entry name" value="MFS_1"/>
    <property type="match status" value="1"/>
</dbReference>
<dbReference type="GO" id="GO:0022857">
    <property type="term" value="F:transmembrane transporter activity"/>
    <property type="evidence" value="ECO:0007669"/>
    <property type="project" value="InterPro"/>
</dbReference>
<evidence type="ECO:0000256" key="5">
    <source>
        <dbReference type="SAM" id="MobiDB-lite"/>
    </source>
</evidence>
<dbReference type="InterPro" id="IPR005828">
    <property type="entry name" value="MFS_sugar_transport-like"/>
</dbReference>
<keyword evidence="3 6" id="KW-1133">Transmembrane helix</keyword>
<evidence type="ECO:0000313" key="9">
    <source>
        <dbReference type="Proteomes" id="UP000650467"/>
    </source>
</evidence>
<feature type="transmembrane region" description="Helical" evidence="6">
    <location>
        <begin position="99"/>
        <end position="118"/>
    </location>
</feature>
<organism evidence="8 9">
    <name type="scientific">Chlamydomonas incerta</name>
    <dbReference type="NCBI Taxonomy" id="51695"/>
    <lineage>
        <taxon>Eukaryota</taxon>
        <taxon>Viridiplantae</taxon>
        <taxon>Chlorophyta</taxon>
        <taxon>core chlorophytes</taxon>
        <taxon>Chlorophyceae</taxon>
        <taxon>CS clade</taxon>
        <taxon>Chlamydomonadales</taxon>
        <taxon>Chlamydomonadaceae</taxon>
        <taxon>Chlamydomonas</taxon>
    </lineage>
</organism>
<dbReference type="PANTHER" id="PTHR24064">
    <property type="entry name" value="SOLUTE CARRIER FAMILY 22 MEMBER"/>
    <property type="match status" value="1"/>
</dbReference>
<dbReference type="GO" id="GO:0016020">
    <property type="term" value="C:membrane"/>
    <property type="evidence" value="ECO:0007669"/>
    <property type="project" value="UniProtKB-SubCell"/>
</dbReference>
<evidence type="ECO:0000256" key="6">
    <source>
        <dbReference type="SAM" id="Phobius"/>
    </source>
</evidence>
<evidence type="ECO:0000256" key="1">
    <source>
        <dbReference type="ARBA" id="ARBA00004141"/>
    </source>
</evidence>
<evidence type="ECO:0000259" key="7">
    <source>
        <dbReference type="PROSITE" id="PS50850"/>
    </source>
</evidence>
<feature type="transmembrane region" description="Helical" evidence="6">
    <location>
        <begin position="459"/>
        <end position="475"/>
    </location>
</feature>
<comment type="subcellular location">
    <subcellularLocation>
        <location evidence="1">Membrane</location>
        <topology evidence="1">Multi-pass membrane protein</topology>
    </subcellularLocation>
</comment>
<dbReference type="OrthoDB" id="3936150at2759"/>
<feature type="compositionally biased region" description="Gly residues" evidence="5">
    <location>
        <begin position="658"/>
        <end position="668"/>
    </location>
</feature>
<evidence type="ECO:0000256" key="2">
    <source>
        <dbReference type="ARBA" id="ARBA00022692"/>
    </source>
</evidence>
<dbReference type="InterPro" id="IPR011701">
    <property type="entry name" value="MFS"/>
</dbReference>
<feature type="transmembrane region" description="Helical" evidence="6">
    <location>
        <begin position="71"/>
        <end position="90"/>
    </location>
</feature>
<feature type="transmembrane region" description="Helical" evidence="6">
    <location>
        <begin position="124"/>
        <end position="145"/>
    </location>
</feature>
<dbReference type="EMBL" id="JAEHOC010000011">
    <property type="protein sequence ID" value="KAG2437419.1"/>
    <property type="molecule type" value="Genomic_DNA"/>
</dbReference>
<proteinExistence type="predicted"/>
<feature type="transmembrane region" description="Helical" evidence="6">
    <location>
        <begin position="363"/>
        <end position="384"/>
    </location>
</feature>
<feature type="transmembrane region" description="Helical" evidence="6">
    <location>
        <begin position="396"/>
        <end position="414"/>
    </location>
</feature>
<dbReference type="Proteomes" id="UP000650467">
    <property type="component" value="Unassembled WGS sequence"/>
</dbReference>
<feature type="transmembrane region" description="Helical" evidence="6">
    <location>
        <begin position="336"/>
        <end position="357"/>
    </location>
</feature>
<feature type="region of interest" description="Disordered" evidence="5">
    <location>
        <begin position="606"/>
        <end position="692"/>
    </location>
</feature>
<feature type="compositionally biased region" description="Polar residues" evidence="5">
    <location>
        <begin position="683"/>
        <end position="692"/>
    </location>
</feature>
<feature type="region of interest" description="Disordered" evidence="5">
    <location>
        <begin position="545"/>
        <end position="566"/>
    </location>
</feature>
<evidence type="ECO:0000256" key="3">
    <source>
        <dbReference type="ARBA" id="ARBA00022989"/>
    </source>
</evidence>
<feature type="transmembrane region" description="Helical" evidence="6">
    <location>
        <begin position="481"/>
        <end position="501"/>
    </location>
</feature>
<comment type="caution">
    <text evidence="8">The sequence shown here is derived from an EMBL/GenBank/DDBJ whole genome shotgun (WGS) entry which is preliminary data.</text>
</comment>
<keyword evidence="9" id="KW-1185">Reference proteome</keyword>
<evidence type="ECO:0000313" key="8">
    <source>
        <dbReference type="EMBL" id="KAG2437419.1"/>
    </source>
</evidence>